<evidence type="ECO:0000256" key="2">
    <source>
        <dbReference type="SAM" id="SignalP"/>
    </source>
</evidence>
<keyword evidence="2" id="KW-0732">Signal</keyword>
<gene>
    <name evidence="3" type="ORF">KDA27_24045</name>
</gene>
<feature type="compositionally biased region" description="Basic and acidic residues" evidence="1">
    <location>
        <begin position="298"/>
        <end position="307"/>
    </location>
</feature>
<dbReference type="AlphaFoldDB" id="A0A956SHW8"/>
<evidence type="ECO:0000256" key="1">
    <source>
        <dbReference type="SAM" id="MobiDB-lite"/>
    </source>
</evidence>
<comment type="caution">
    <text evidence="3">The sequence shown here is derived from an EMBL/GenBank/DDBJ whole genome shotgun (WGS) entry which is preliminary data.</text>
</comment>
<dbReference type="EMBL" id="JAGQHS010000226">
    <property type="protein sequence ID" value="MCA9758888.1"/>
    <property type="molecule type" value="Genomic_DNA"/>
</dbReference>
<evidence type="ECO:0000313" key="4">
    <source>
        <dbReference type="Proteomes" id="UP000739538"/>
    </source>
</evidence>
<proteinExistence type="predicted"/>
<feature type="signal peptide" evidence="2">
    <location>
        <begin position="1"/>
        <end position="20"/>
    </location>
</feature>
<reference evidence="3" key="1">
    <citation type="submission" date="2020-04" db="EMBL/GenBank/DDBJ databases">
        <authorList>
            <person name="Zhang T."/>
        </authorList>
    </citation>
    <scope>NUCLEOTIDE SEQUENCE</scope>
    <source>
        <strain evidence="3">HKST-UBA02</strain>
    </source>
</reference>
<organism evidence="3 4">
    <name type="scientific">Eiseniibacteriota bacterium</name>
    <dbReference type="NCBI Taxonomy" id="2212470"/>
    <lineage>
        <taxon>Bacteria</taxon>
        <taxon>Candidatus Eiseniibacteriota</taxon>
    </lineage>
</organism>
<protein>
    <submittedName>
        <fullName evidence="3">Uncharacterized protein</fullName>
    </submittedName>
</protein>
<sequence>MRRLWLTLTLLCWAAVGAQAGPNEGGTLVWHLDPTIEYTSDISNYCGLSGVACQWDFDGCDNGYNYEGECQPQIGALNPTGPADATTYVAAVLAAFPEGSCPRVSGVTFGFATYDDTNVFIVNQGACGDFELPTNNWPGQFEGTAVTWSAPIVSQLVEIYWFAAYAYYADRDGSLTLAAHPTQGGKFADDSVPSVLDDIAGFSTLGLNGTPGENVLPEGGPVVGACCFEDGTCQVLNSDECGAAGGNYLGDDTVCDPNSCPQPPATGACCFEDGTCQVLTADECSGAGGAYEGDDTDRESTRLKSSP</sequence>
<name>A0A956SHW8_UNCEI</name>
<evidence type="ECO:0000313" key="3">
    <source>
        <dbReference type="EMBL" id="MCA9758888.1"/>
    </source>
</evidence>
<accession>A0A956SHW8</accession>
<feature type="chain" id="PRO_5037515407" evidence="2">
    <location>
        <begin position="21"/>
        <end position="307"/>
    </location>
</feature>
<feature type="region of interest" description="Disordered" evidence="1">
    <location>
        <begin position="287"/>
        <end position="307"/>
    </location>
</feature>
<reference evidence="3" key="2">
    <citation type="journal article" date="2021" name="Microbiome">
        <title>Successional dynamics and alternative stable states in a saline activated sludge microbial community over 9 years.</title>
        <authorList>
            <person name="Wang Y."/>
            <person name="Ye J."/>
            <person name="Ju F."/>
            <person name="Liu L."/>
            <person name="Boyd J.A."/>
            <person name="Deng Y."/>
            <person name="Parks D.H."/>
            <person name="Jiang X."/>
            <person name="Yin X."/>
            <person name="Woodcroft B.J."/>
            <person name="Tyson G.W."/>
            <person name="Hugenholtz P."/>
            <person name="Polz M.F."/>
            <person name="Zhang T."/>
        </authorList>
    </citation>
    <scope>NUCLEOTIDE SEQUENCE</scope>
    <source>
        <strain evidence="3">HKST-UBA02</strain>
    </source>
</reference>
<dbReference type="Proteomes" id="UP000739538">
    <property type="component" value="Unassembled WGS sequence"/>
</dbReference>